<name>A0A2M3ZW63_9DIPT</name>
<proteinExistence type="predicted"/>
<accession>A0A2M3ZW63</accession>
<organism evidence="2">
    <name type="scientific">Anopheles braziliensis</name>
    <dbReference type="NCBI Taxonomy" id="58242"/>
    <lineage>
        <taxon>Eukaryota</taxon>
        <taxon>Metazoa</taxon>
        <taxon>Ecdysozoa</taxon>
        <taxon>Arthropoda</taxon>
        <taxon>Hexapoda</taxon>
        <taxon>Insecta</taxon>
        <taxon>Pterygota</taxon>
        <taxon>Neoptera</taxon>
        <taxon>Endopterygota</taxon>
        <taxon>Diptera</taxon>
        <taxon>Nematocera</taxon>
        <taxon>Culicoidea</taxon>
        <taxon>Culicidae</taxon>
        <taxon>Anophelinae</taxon>
        <taxon>Anopheles</taxon>
    </lineage>
</organism>
<dbReference type="EMBL" id="GGFM01012056">
    <property type="protein sequence ID" value="MBW32807.1"/>
    <property type="molecule type" value="Transcribed_RNA"/>
</dbReference>
<dbReference type="AlphaFoldDB" id="A0A2M3ZW63"/>
<evidence type="ECO:0000256" key="1">
    <source>
        <dbReference type="SAM" id="SignalP"/>
    </source>
</evidence>
<keyword evidence="1" id="KW-0732">Signal</keyword>
<evidence type="ECO:0000313" key="2">
    <source>
        <dbReference type="EMBL" id="MBW32807.1"/>
    </source>
</evidence>
<feature type="chain" id="PRO_5014999070" evidence="1">
    <location>
        <begin position="21"/>
        <end position="76"/>
    </location>
</feature>
<sequence>MSGRLEVIIVLITAARLAVSIEPILKVTSTSVCIVSVTVVRSGSAMALMSSRVSLGRLWATIRFTRRRVTIKLITG</sequence>
<protein>
    <submittedName>
        <fullName evidence="2">Putative secreted peptide</fullName>
    </submittedName>
</protein>
<reference evidence="2" key="1">
    <citation type="submission" date="2018-01" db="EMBL/GenBank/DDBJ databases">
        <title>An insight into the sialome of Amazonian anophelines.</title>
        <authorList>
            <person name="Ribeiro J.M."/>
            <person name="Scarpassa V."/>
            <person name="Calvo E."/>
        </authorList>
    </citation>
    <scope>NUCLEOTIDE SEQUENCE</scope>
    <source>
        <tissue evidence="2">Salivary glands</tissue>
    </source>
</reference>
<feature type="signal peptide" evidence="1">
    <location>
        <begin position="1"/>
        <end position="20"/>
    </location>
</feature>